<sequence length="162" mass="17041">MSNSTIAIIVTVAASVLAIAYLVIAWNRRRSARDLWRGVGVVAVAVGLFVTGVMEMLAQFGRTLVEWMRATAMDTTLGIGTGAVVLGVICYLIGGRITPPTRAEAKQGRIDRAIRRKPVVSTPAPRQPASPAASPGPAQGQAPAARTSDDEVTAILKKHGIE</sequence>
<feature type="transmembrane region" description="Helical" evidence="2">
    <location>
        <begin position="38"/>
        <end position="57"/>
    </location>
</feature>
<feature type="transmembrane region" description="Helical" evidence="2">
    <location>
        <begin position="77"/>
        <end position="94"/>
    </location>
</feature>
<feature type="compositionally biased region" description="Basic and acidic residues" evidence="1">
    <location>
        <begin position="103"/>
        <end position="113"/>
    </location>
</feature>
<protein>
    <submittedName>
        <fullName evidence="3">Uncharacterized protein</fullName>
    </submittedName>
</protein>
<dbReference type="Proteomes" id="UP000749311">
    <property type="component" value="Unassembled WGS sequence"/>
</dbReference>
<keyword evidence="2" id="KW-0472">Membrane</keyword>
<keyword evidence="2" id="KW-1133">Transmembrane helix</keyword>
<organism evidence="3 4">
    <name type="scientific">Brooklawnia cerclae</name>
    <dbReference type="NCBI Taxonomy" id="349934"/>
    <lineage>
        <taxon>Bacteria</taxon>
        <taxon>Bacillati</taxon>
        <taxon>Actinomycetota</taxon>
        <taxon>Actinomycetes</taxon>
        <taxon>Propionibacteriales</taxon>
        <taxon>Propionibacteriaceae</taxon>
        <taxon>Brooklawnia</taxon>
    </lineage>
</organism>
<dbReference type="RefSeq" id="WP_167164956.1">
    <property type="nucleotide sequence ID" value="NZ_BAAAOO010000002.1"/>
</dbReference>
<feature type="transmembrane region" description="Helical" evidence="2">
    <location>
        <begin position="6"/>
        <end position="26"/>
    </location>
</feature>
<evidence type="ECO:0000313" key="4">
    <source>
        <dbReference type="Proteomes" id="UP000749311"/>
    </source>
</evidence>
<evidence type="ECO:0000256" key="1">
    <source>
        <dbReference type="SAM" id="MobiDB-lite"/>
    </source>
</evidence>
<accession>A0ABX0SCJ7</accession>
<reference evidence="3 4" key="1">
    <citation type="submission" date="2020-02" db="EMBL/GenBank/DDBJ databases">
        <title>Sequencing the genomes of 1000 actinobacteria strains.</title>
        <authorList>
            <person name="Klenk H.-P."/>
        </authorList>
    </citation>
    <scope>NUCLEOTIDE SEQUENCE [LARGE SCALE GENOMIC DNA]</scope>
    <source>
        <strain evidence="3 4">DSM 19609</strain>
    </source>
</reference>
<evidence type="ECO:0000313" key="3">
    <source>
        <dbReference type="EMBL" id="NIH56105.1"/>
    </source>
</evidence>
<gene>
    <name evidence="3" type="ORF">FB473_000750</name>
</gene>
<evidence type="ECO:0000256" key="2">
    <source>
        <dbReference type="SAM" id="Phobius"/>
    </source>
</evidence>
<feature type="region of interest" description="Disordered" evidence="1">
    <location>
        <begin position="103"/>
        <end position="162"/>
    </location>
</feature>
<name>A0ABX0SCJ7_9ACTN</name>
<proteinExistence type="predicted"/>
<dbReference type="EMBL" id="JAAMOZ010000001">
    <property type="protein sequence ID" value="NIH56105.1"/>
    <property type="molecule type" value="Genomic_DNA"/>
</dbReference>
<keyword evidence="2" id="KW-0812">Transmembrane</keyword>
<feature type="compositionally biased region" description="Low complexity" evidence="1">
    <location>
        <begin position="123"/>
        <end position="146"/>
    </location>
</feature>
<keyword evidence="4" id="KW-1185">Reference proteome</keyword>
<comment type="caution">
    <text evidence="3">The sequence shown here is derived from an EMBL/GenBank/DDBJ whole genome shotgun (WGS) entry which is preliminary data.</text>
</comment>